<organism evidence="2 3">
    <name type="scientific">Musa balbisiana</name>
    <name type="common">Banana</name>
    <dbReference type="NCBI Taxonomy" id="52838"/>
    <lineage>
        <taxon>Eukaryota</taxon>
        <taxon>Viridiplantae</taxon>
        <taxon>Streptophyta</taxon>
        <taxon>Embryophyta</taxon>
        <taxon>Tracheophyta</taxon>
        <taxon>Spermatophyta</taxon>
        <taxon>Magnoliopsida</taxon>
        <taxon>Liliopsida</taxon>
        <taxon>Zingiberales</taxon>
        <taxon>Musaceae</taxon>
        <taxon>Musa</taxon>
    </lineage>
</organism>
<dbReference type="Proteomes" id="UP000317650">
    <property type="component" value="Chromosome 11"/>
</dbReference>
<feature type="region of interest" description="Disordered" evidence="1">
    <location>
        <begin position="1"/>
        <end position="24"/>
    </location>
</feature>
<sequence>MTRSYPHHQHHRLNASSRPGRGGVTLAGAATSAIACPVAGSPSAAPSSATTTWSVSTTPKSNQSLAAGGYDDLYKLKGVEKNCSIGLIGCGSYVRECPPRDNRYP</sequence>
<proteinExistence type="predicted"/>
<feature type="region of interest" description="Disordered" evidence="1">
    <location>
        <begin position="40"/>
        <end position="61"/>
    </location>
</feature>
<comment type="caution">
    <text evidence="2">The sequence shown here is derived from an EMBL/GenBank/DDBJ whole genome shotgun (WGS) entry which is preliminary data.</text>
</comment>
<keyword evidence="3" id="KW-1185">Reference proteome</keyword>
<gene>
    <name evidence="2" type="ORF">C4D60_Mb11t12290</name>
</gene>
<dbReference type="AlphaFoldDB" id="A0A4S8J4G0"/>
<name>A0A4S8J4G0_MUSBA</name>
<protein>
    <submittedName>
        <fullName evidence="2">Uncharacterized protein</fullName>
    </submittedName>
</protein>
<evidence type="ECO:0000313" key="3">
    <source>
        <dbReference type="Proteomes" id="UP000317650"/>
    </source>
</evidence>
<feature type="compositionally biased region" description="Basic residues" evidence="1">
    <location>
        <begin position="1"/>
        <end position="13"/>
    </location>
</feature>
<dbReference type="EMBL" id="PYDT01000007">
    <property type="protein sequence ID" value="THU55969.1"/>
    <property type="molecule type" value="Genomic_DNA"/>
</dbReference>
<reference evidence="2 3" key="1">
    <citation type="journal article" date="2019" name="Nat. Plants">
        <title>Genome sequencing of Musa balbisiana reveals subgenome evolution and function divergence in polyploid bananas.</title>
        <authorList>
            <person name="Yao X."/>
        </authorList>
    </citation>
    <scope>NUCLEOTIDE SEQUENCE [LARGE SCALE GENOMIC DNA]</scope>
    <source>
        <strain evidence="3">cv. DH-PKW</strain>
        <tissue evidence="2">Leaves</tissue>
    </source>
</reference>
<accession>A0A4S8J4G0</accession>
<evidence type="ECO:0000256" key="1">
    <source>
        <dbReference type="SAM" id="MobiDB-lite"/>
    </source>
</evidence>
<evidence type="ECO:0000313" key="2">
    <source>
        <dbReference type="EMBL" id="THU55969.1"/>
    </source>
</evidence>